<dbReference type="Proteomes" id="UP000053235">
    <property type="component" value="Unassembled WGS sequence"/>
</dbReference>
<evidence type="ECO:0000256" key="1">
    <source>
        <dbReference type="SAM" id="Phobius"/>
    </source>
</evidence>
<keyword evidence="1" id="KW-0472">Membrane</keyword>
<keyword evidence="3" id="KW-1185">Reference proteome</keyword>
<reference evidence="3" key="1">
    <citation type="submission" date="2015-07" db="EMBL/GenBank/DDBJ databases">
        <authorList>
            <person name="Rodrigo-Torres Lidia"/>
            <person name="Arahal R.David."/>
        </authorList>
    </citation>
    <scope>NUCLEOTIDE SEQUENCE [LARGE SCALE GENOMIC DNA]</scope>
    <source>
        <strain evidence="3">CECT 5112</strain>
    </source>
</reference>
<keyword evidence="1" id="KW-0812">Transmembrane</keyword>
<feature type="transmembrane region" description="Helical" evidence="1">
    <location>
        <begin position="24"/>
        <end position="50"/>
    </location>
</feature>
<dbReference type="OrthoDB" id="9812349at2"/>
<dbReference type="PANTHER" id="PTHR34980:SF2">
    <property type="entry name" value="INNER MEMBRANE PROTEIN YHAH-RELATED"/>
    <property type="match status" value="1"/>
</dbReference>
<feature type="transmembrane region" description="Helical" evidence="1">
    <location>
        <begin position="92"/>
        <end position="111"/>
    </location>
</feature>
<dbReference type="Pfam" id="PF05656">
    <property type="entry name" value="DUF805"/>
    <property type="match status" value="1"/>
</dbReference>
<accession>A0A0M7A596</accession>
<gene>
    <name evidence="2" type="primary">yhaI_2</name>
    <name evidence="2" type="ORF">LAX5112_02180</name>
</gene>
<feature type="transmembrane region" description="Helical" evidence="1">
    <location>
        <begin position="62"/>
        <end position="80"/>
    </location>
</feature>
<dbReference type="GO" id="GO:0005886">
    <property type="term" value="C:plasma membrane"/>
    <property type="evidence" value="ECO:0007669"/>
    <property type="project" value="TreeGrafter"/>
</dbReference>
<dbReference type="STRING" id="388408.LAX5112_02180"/>
<dbReference type="InterPro" id="IPR008523">
    <property type="entry name" value="DUF805"/>
</dbReference>
<dbReference type="PANTHER" id="PTHR34980">
    <property type="entry name" value="INNER MEMBRANE PROTEIN-RELATED-RELATED"/>
    <property type="match status" value="1"/>
</dbReference>
<protein>
    <submittedName>
        <fullName evidence="2">Inner membrane protein YhaI</fullName>
    </submittedName>
</protein>
<evidence type="ECO:0000313" key="2">
    <source>
        <dbReference type="EMBL" id="CTQ69606.1"/>
    </source>
</evidence>
<dbReference type="RefSeq" id="WP_134853087.1">
    <property type="nucleotide sequence ID" value="NZ_CXWD01000007.1"/>
</dbReference>
<organism evidence="2 3">
    <name type="scientific">Roseibium alexandrii</name>
    <dbReference type="NCBI Taxonomy" id="388408"/>
    <lineage>
        <taxon>Bacteria</taxon>
        <taxon>Pseudomonadati</taxon>
        <taxon>Pseudomonadota</taxon>
        <taxon>Alphaproteobacteria</taxon>
        <taxon>Hyphomicrobiales</taxon>
        <taxon>Stappiaceae</taxon>
        <taxon>Roseibium</taxon>
    </lineage>
</organism>
<sequence length="130" mass="14453">MIEAVQTVLRKYAVFSGRASRSEYWWWILFVVIVSIVSQIIDGAVVAPALGFQAFEEGAGQPLSMLVSLALLLPGLGVAVRRLHDIDRSGWWFLLILVPIVGFLILLYWFVQPGTKGDNQYGEAPLQYAS</sequence>
<evidence type="ECO:0000313" key="3">
    <source>
        <dbReference type="Proteomes" id="UP000053235"/>
    </source>
</evidence>
<name>A0A0M7A596_9HYPH</name>
<proteinExistence type="predicted"/>
<dbReference type="AlphaFoldDB" id="A0A0M7A596"/>
<dbReference type="EMBL" id="CXWD01000007">
    <property type="protein sequence ID" value="CTQ69606.1"/>
    <property type="molecule type" value="Genomic_DNA"/>
</dbReference>
<keyword evidence="1" id="KW-1133">Transmembrane helix</keyword>